<dbReference type="GO" id="GO:0003723">
    <property type="term" value="F:RNA binding"/>
    <property type="evidence" value="ECO:0007669"/>
    <property type="project" value="TreeGrafter"/>
</dbReference>
<dbReference type="InterPro" id="IPR036389">
    <property type="entry name" value="RNase_III_sf"/>
</dbReference>
<protein>
    <submittedName>
        <fullName evidence="4">RNase III domain-containing protein</fullName>
    </submittedName>
</protein>
<accession>A0A914PAN1</accession>
<dbReference type="PROSITE" id="PS50142">
    <property type="entry name" value="RNASE_3_2"/>
    <property type="match status" value="1"/>
</dbReference>
<dbReference type="SUPFAM" id="SSF69065">
    <property type="entry name" value="RNase III domain-like"/>
    <property type="match status" value="1"/>
</dbReference>
<keyword evidence="3" id="KW-1185">Reference proteome</keyword>
<dbReference type="WBParaSite" id="PDA_v2.g11785.t1">
    <property type="protein sequence ID" value="PDA_v2.g11785.t1"/>
    <property type="gene ID" value="PDA_v2.g11785"/>
</dbReference>
<dbReference type="InterPro" id="IPR000999">
    <property type="entry name" value="RNase_III_dom"/>
</dbReference>
<dbReference type="Proteomes" id="UP000887578">
    <property type="component" value="Unplaced"/>
</dbReference>
<reference evidence="4" key="1">
    <citation type="submission" date="2022-11" db="UniProtKB">
        <authorList>
            <consortium name="WormBaseParasite"/>
        </authorList>
    </citation>
    <scope>IDENTIFICATION</scope>
</reference>
<keyword evidence="1" id="KW-0378">Hydrolase</keyword>
<evidence type="ECO:0000313" key="4">
    <source>
        <dbReference type="WBParaSite" id="PDA_v2.g11785.t1"/>
    </source>
</evidence>
<dbReference type="Pfam" id="PF00636">
    <property type="entry name" value="Ribonuclease_3"/>
    <property type="match status" value="1"/>
</dbReference>
<dbReference type="GO" id="GO:0006309">
    <property type="term" value="P:apoptotic DNA fragmentation"/>
    <property type="evidence" value="ECO:0007669"/>
    <property type="project" value="TreeGrafter"/>
</dbReference>
<dbReference type="GO" id="GO:0030422">
    <property type="term" value="P:siRNA processing"/>
    <property type="evidence" value="ECO:0007669"/>
    <property type="project" value="TreeGrafter"/>
</dbReference>
<dbReference type="Gene3D" id="1.10.1520.10">
    <property type="entry name" value="Ribonuclease III domain"/>
    <property type="match status" value="1"/>
</dbReference>
<evidence type="ECO:0000313" key="3">
    <source>
        <dbReference type="Proteomes" id="UP000887578"/>
    </source>
</evidence>
<dbReference type="PANTHER" id="PTHR14950:SF37">
    <property type="entry name" value="ENDORIBONUCLEASE DICER"/>
    <property type="match status" value="1"/>
</dbReference>
<name>A0A914PAN1_9BILA</name>
<dbReference type="GO" id="GO:0004525">
    <property type="term" value="F:ribonuclease III activity"/>
    <property type="evidence" value="ECO:0007669"/>
    <property type="project" value="InterPro"/>
</dbReference>
<dbReference type="GO" id="GO:0005737">
    <property type="term" value="C:cytoplasm"/>
    <property type="evidence" value="ECO:0007669"/>
    <property type="project" value="TreeGrafter"/>
</dbReference>
<dbReference type="GO" id="GO:0070578">
    <property type="term" value="C:RISC-loading complex"/>
    <property type="evidence" value="ECO:0007669"/>
    <property type="project" value="TreeGrafter"/>
</dbReference>
<evidence type="ECO:0000259" key="2">
    <source>
        <dbReference type="PROSITE" id="PS50142"/>
    </source>
</evidence>
<dbReference type="AlphaFoldDB" id="A0A914PAN1"/>
<proteinExistence type="predicted"/>
<feature type="domain" description="RNase III" evidence="2">
    <location>
        <begin position="1"/>
        <end position="124"/>
    </location>
</feature>
<organism evidence="3 4">
    <name type="scientific">Panagrolaimus davidi</name>
    <dbReference type="NCBI Taxonomy" id="227884"/>
    <lineage>
        <taxon>Eukaryota</taxon>
        <taxon>Metazoa</taxon>
        <taxon>Ecdysozoa</taxon>
        <taxon>Nematoda</taxon>
        <taxon>Chromadorea</taxon>
        <taxon>Rhabditida</taxon>
        <taxon>Tylenchina</taxon>
        <taxon>Panagrolaimomorpha</taxon>
        <taxon>Panagrolaimoidea</taxon>
        <taxon>Panagrolaimidae</taxon>
        <taxon>Panagrolaimus</taxon>
    </lineage>
</organism>
<sequence>MRSIKKVFMKLAVCDARDYKRLQTIGDSLMKLSVTDFSFHKRPNENKKSWHEHRVNQISVSNLAKLGKEFGIEGLMTSTSWVPDEYKLGVTSPRKTMEDPLKANRKQIAECVTALCGMCLIIYGPYKARKFLKDLKLDVLTTKPIMKLFKRIL</sequence>
<dbReference type="PANTHER" id="PTHR14950">
    <property type="entry name" value="DICER-RELATED"/>
    <property type="match status" value="1"/>
</dbReference>
<evidence type="ECO:0000256" key="1">
    <source>
        <dbReference type="ARBA" id="ARBA00022801"/>
    </source>
</evidence>
<dbReference type="GO" id="GO:0004530">
    <property type="term" value="F:deoxyribonuclease I activity"/>
    <property type="evidence" value="ECO:0007669"/>
    <property type="project" value="TreeGrafter"/>
</dbReference>
<dbReference type="GO" id="GO:0031054">
    <property type="term" value="P:pre-miRNA processing"/>
    <property type="evidence" value="ECO:0007669"/>
    <property type="project" value="TreeGrafter"/>
</dbReference>
<dbReference type="GO" id="GO:0005634">
    <property type="term" value="C:nucleus"/>
    <property type="evidence" value="ECO:0007669"/>
    <property type="project" value="TreeGrafter"/>
</dbReference>